<gene>
    <name evidence="2" type="ORF">DSTB1V02_LOCUS8361</name>
</gene>
<feature type="compositionally biased region" description="Basic and acidic residues" evidence="1">
    <location>
        <begin position="109"/>
        <end position="124"/>
    </location>
</feature>
<evidence type="ECO:0000313" key="2">
    <source>
        <dbReference type="EMBL" id="CAD7248549.1"/>
    </source>
</evidence>
<dbReference type="AlphaFoldDB" id="A0A7R8XLW3"/>
<organism evidence="2">
    <name type="scientific">Darwinula stevensoni</name>
    <dbReference type="NCBI Taxonomy" id="69355"/>
    <lineage>
        <taxon>Eukaryota</taxon>
        <taxon>Metazoa</taxon>
        <taxon>Ecdysozoa</taxon>
        <taxon>Arthropoda</taxon>
        <taxon>Crustacea</taxon>
        <taxon>Oligostraca</taxon>
        <taxon>Ostracoda</taxon>
        <taxon>Podocopa</taxon>
        <taxon>Podocopida</taxon>
        <taxon>Darwinulocopina</taxon>
        <taxon>Darwinuloidea</taxon>
        <taxon>Darwinulidae</taxon>
        <taxon>Darwinula</taxon>
    </lineage>
</organism>
<name>A0A7R8XLW3_9CRUS</name>
<dbReference type="Proteomes" id="UP000677054">
    <property type="component" value="Unassembled WGS sequence"/>
</dbReference>
<dbReference type="GO" id="GO:0072669">
    <property type="term" value="C:tRNA-splicing ligase complex"/>
    <property type="evidence" value="ECO:0007669"/>
    <property type="project" value="InterPro"/>
</dbReference>
<feature type="compositionally biased region" description="Basic and acidic residues" evidence="1">
    <location>
        <begin position="163"/>
        <end position="180"/>
    </location>
</feature>
<dbReference type="GO" id="GO:0048598">
    <property type="term" value="P:embryonic morphogenesis"/>
    <property type="evidence" value="ECO:0007669"/>
    <property type="project" value="InterPro"/>
</dbReference>
<feature type="region of interest" description="Disordered" evidence="1">
    <location>
        <begin position="85"/>
        <end position="187"/>
    </location>
</feature>
<accession>A0A7R8XLW3</accession>
<proteinExistence type="predicted"/>
<keyword evidence="3" id="KW-1185">Reference proteome</keyword>
<evidence type="ECO:0000313" key="3">
    <source>
        <dbReference type="Proteomes" id="UP000677054"/>
    </source>
</evidence>
<sequence length="242" mass="27062">MASRRKVGDAGGLDNVISSPEVGLIDLSQPELLSKEVLLQVLSARHICKTLNGLQKEELVELFHKYIVPLPRRVHRENRRGKLMLQAQSLQDSSIEEERTTRGANGENDTSKVECERQSGESRMKPCPLVTEGPSRRVIKLSHARIDNASQRKAKSFQSPSDFQDKRKGSERISLKRTSESEDSGSFKAFSKHVRAAGFQATKVQQSQESLNKHHPTIVKSLADERFQAEESYKGKDAEALG</sequence>
<dbReference type="EMBL" id="LR901415">
    <property type="protein sequence ID" value="CAD7248549.1"/>
    <property type="molecule type" value="Genomic_DNA"/>
</dbReference>
<feature type="compositionally biased region" description="Polar residues" evidence="1">
    <location>
        <begin position="148"/>
        <end position="162"/>
    </location>
</feature>
<dbReference type="OrthoDB" id="10071059at2759"/>
<evidence type="ECO:0000256" key="1">
    <source>
        <dbReference type="SAM" id="MobiDB-lite"/>
    </source>
</evidence>
<evidence type="ECO:0008006" key="4">
    <source>
        <dbReference type="Google" id="ProtNLM"/>
    </source>
</evidence>
<dbReference type="EMBL" id="CAJPEV010001898">
    <property type="protein sequence ID" value="CAG0894780.1"/>
    <property type="molecule type" value="Genomic_DNA"/>
</dbReference>
<protein>
    <recommendedName>
        <fullName evidence="4">Ashwin</fullName>
    </recommendedName>
</protein>
<dbReference type="InterPro" id="IPR024887">
    <property type="entry name" value="Ashwin"/>
</dbReference>
<dbReference type="Pfam" id="PF15323">
    <property type="entry name" value="Ashwin"/>
    <property type="match status" value="1"/>
</dbReference>
<reference evidence="2" key="1">
    <citation type="submission" date="2020-11" db="EMBL/GenBank/DDBJ databases">
        <authorList>
            <person name="Tran Van P."/>
        </authorList>
    </citation>
    <scope>NUCLEOTIDE SEQUENCE</scope>
</reference>